<protein>
    <submittedName>
        <fullName evidence="2">Uncharacterized protein</fullName>
    </submittedName>
</protein>
<evidence type="ECO:0000313" key="2">
    <source>
        <dbReference type="EMBL" id="VYT00582.1"/>
    </source>
</evidence>
<organism evidence="2">
    <name type="scientific">Bifidobacterium dentium</name>
    <dbReference type="NCBI Taxonomy" id="1689"/>
    <lineage>
        <taxon>Bacteria</taxon>
        <taxon>Bacillati</taxon>
        <taxon>Actinomycetota</taxon>
        <taxon>Actinomycetes</taxon>
        <taxon>Bifidobacteriales</taxon>
        <taxon>Bifidobacteriaceae</taxon>
        <taxon>Bifidobacterium</taxon>
    </lineage>
</organism>
<dbReference type="AlphaFoldDB" id="A0A6N2T7R2"/>
<name>A0A6N2T7R2_9BIFI</name>
<evidence type="ECO:0000256" key="1">
    <source>
        <dbReference type="SAM" id="MobiDB-lite"/>
    </source>
</evidence>
<reference evidence="2" key="1">
    <citation type="submission" date="2019-11" db="EMBL/GenBank/DDBJ databases">
        <authorList>
            <person name="Feng L."/>
        </authorList>
    </citation>
    <scope>NUCLEOTIDE SEQUENCE</scope>
    <source>
        <strain evidence="2">BdentiumLFYP24</strain>
    </source>
</reference>
<dbReference type="EMBL" id="CACRSP010000004">
    <property type="protein sequence ID" value="VYT00582.1"/>
    <property type="molecule type" value="Genomic_DNA"/>
</dbReference>
<dbReference type="RefSeq" id="WP_156341611.1">
    <property type="nucleotide sequence ID" value="NZ_CACRSP010000004.1"/>
</dbReference>
<gene>
    <name evidence="2" type="ORF">BDLFYP24_01825</name>
</gene>
<accession>A0A6N2T7R2</accession>
<feature type="region of interest" description="Disordered" evidence="1">
    <location>
        <begin position="138"/>
        <end position="157"/>
    </location>
</feature>
<feature type="compositionally biased region" description="Basic and acidic residues" evidence="1">
    <location>
        <begin position="146"/>
        <end position="157"/>
    </location>
</feature>
<sequence>MVACAISFRKFGVSRAINIGKCYLLNMDKIRRTSSDEATSSIIDELLADRGFGNREFDRATHGAITYSRIRDIRSGLRGPIRLSEFLIICQTCDVDPVVTLREIITEAHRLEEEQTRECESRITDDLVDRIAAHPEDYDVAANRDPNARLEAETPDE</sequence>
<proteinExistence type="predicted"/>